<dbReference type="EMBL" id="JADCNL010000002">
    <property type="protein sequence ID" value="KAG0493038.1"/>
    <property type="molecule type" value="Genomic_DNA"/>
</dbReference>
<gene>
    <name evidence="4" type="ORF">HPP92_006436</name>
</gene>
<feature type="transmembrane region" description="Helical" evidence="2">
    <location>
        <begin position="411"/>
        <end position="431"/>
    </location>
</feature>
<reference evidence="4 5" key="1">
    <citation type="journal article" date="2020" name="Nat. Food">
        <title>A phased Vanilla planifolia genome enables genetic improvement of flavour and production.</title>
        <authorList>
            <person name="Hasing T."/>
            <person name="Tang H."/>
            <person name="Brym M."/>
            <person name="Khazi F."/>
            <person name="Huang T."/>
            <person name="Chambers A.H."/>
        </authorList>
    </citation>
    <scope>NUCLEOTIDE SEQUENCE [LARGE SCALE GENOMIC DNA]</scope>
    <source>
        <tissue evidence="4">Leaf</tissue>
    </source>
</reference>
<feature type="transmembrane region" description="Helical" evidence="2">
    <location>
        <begin position="204"/>
        <end position="222"/>
    </location>
</feature>
<evidence type="ECO:0000256" key="2">
    <source>
        <dbReference type="SAM" id="Phobius"/>
    </source>
</evidence>
<comment type="caution">
    <text evidence="4">The sequence shown here is derived from an EMBL/GenBank/DDBJ whole genome shotgun (WGS) entry which is preliminary data.</text>
</comment>
<dbReference type="Proteomes" id="UP000636800">
    <property type="component" value="Chromosome 2"/>
</dbReference>
<proteinExistence type="predicted"/>
<evidence type="ECO:0000259" key="3">
    <source>
        <dbReference type="Pfam" id="PF07786"/>
    </source>
</evidence>
<dbReference type="AlphaFoldDB" id="A0A835RVW7"/>
<feature type="transmembrane region" description="Helical" evidence="2">
    <location>
        <begin position="166"/>
        <end position="184"/>
    </location>
</feature>
<keyword evidence="2" id="KW-0472">Membrane</keyword>
<feature type="transmembrane region" description="Helical" evidence="2">
    <location>
        <begin position="94"/>
        <end position="115"/>
    </location>
</feature>
<feature type="region of interest" description="Disordered" evidence="1">
    <location>
        <begin position="33"/>
        <end position="54"/>
    </location>
</feature>
<feature type="transmembrane region" description="Helical" evidence="2">
    <location>
        <begin position="127"/>
        <end position="146"/>
    </location>
</feature>
<keyword evidence="2" id="KW-1133">Transmembrane helix</keyword>
<dbReference type="Pfam" id="PF07786">
    <property type="entry name" value="HGSNAT_cat"/>
    <property type="match status" value="1"/>
</dbReference>
<accession>A0A835RVW7</accession>
<keyword evidence="5" id="KW-1185">Reference proteome</keyword>
<sequence>MTMVGYELVRSDDGLAMSTDPIGKRLNEIEEGGSGKFSQWKDDRRSDQPASGRGSRLVSLDVFRGITVALMIMVDDAGSFSPAINHSPWNGVTIADFVMPFFLFIVGVSLGLAYKNVTDRIAATRKAVLRALKLFIMGLILQGGFFHGVRNLTFGVDLLNIRLMGVLQRIAVAYLFVAMCEVWLRSNVLVNSGYSMLKRYRLQLFVGGLLTELYMVLLYGLLVPDWQYEIPDKDSIPKLYFVNCGVRGDTSPACNVVGMLDRKILGINHLYRHPVYGRTKQCSINSPYNGPLPPDAPPWCEAPFDPEGLLSTVMAVVTCLIGLHFGHVILHFKDHKDRIFQWIVPSFCLLALTFFLDFCGMVMNKSLYTLSYTFYTAGAAGLLFAVLYLLVDVYNYRRLTYVMEWMGKHALMIYVLIACNILPIFIHGFYWKEPKNNLLRLVGIGA</sequence>
<feature type="domain" description="Heparan-alpha-glucosaminide N-acetyltransferase catalytic" evidence="3">
    <location>
        <begin position="56"/>
        <end position="189"/>
    </location>
</feature>
<evidence type="ECO:0000256" key="1">
    <source>
        <dbReference type="SAM" id="MobiDB-lite"/>
    </source>
</evidence>
<feature type="transmembrane region" description="Helical" evidence="2">
    <location>
        <begin position="309"/>
        <end position="330"/>
    </location>
</feature>
<organism evidence="4 5">
    <name type="scientific">Vanilla planifolia</name>
    <name type="common">Vanilla</name>
    <dbReference type="NCBI Taxonomy" id="51239"/>
    <lineage>
        <taxon>Eukaryota</taxon>
        <taxon>Viridiplantae</taxon>
        <taxon>Streptophyta</taxon>
        <taxon>Embryophyta</taxon>
        <taxon>Tracheophyta</taxon>
        <taxon>Spermatophyta</taxon>
        <taxon>Magnoliopsida</taxon>
        <taxon>Liliopsida</taxon>
        <taxon>Asparagales</taxon>
        <taxon>Orchidaceae</taxon>
        <taxon>Vanilloideae</taxon>
        <taxon>Vanilleae</taxon>
        <taxon>Vanilla</taxon>
    </lineage>
</organism>
<feature type="transmembrane region" description="Helical" evidence="2">
    <location>
        <begin position="369"/>
        <end position="391"/>
    </location>
</feature>
<dbReference type="OrthoDB" id="941679at2759"/>
<keyword evidence="2" id="KW-0812">Transmembrane</keyword>
<dbReference type="PANTHER" id="PTHR31061:SF24">
    <property type="entry name" value="LD22376P"/>
    <property type="match status" value="1"/>
</dbReference>
<evidence type="ECO:0000313" key="5">
    <source>
        <dbReference type="Proteomes" id="UP000636800"/>
    </source>
</evidence>
<name>A0A835RVW7_VANPL</name>
<dbReference type="InterPro" id="IPR012429">
    <property type="entry name" value="HGSNAT_cat"/>
</dbReference>
<protein>
    <recommendedName>
        <fullName evidence="3">Heparan-alpha-glucosaminide N-acetyltransferase catalytic domain-containing protein</fullName>
    </recommendedName>
</protein>
<dbReference type="PANTHER" id="PTHR31061">
    <property type="entry name" value="LD22376P"/>
    <property type="match status" value="1"/>
</dbReference>
<feature type="transmembrane region" description="Helical" evidence="2">
    <location>
        <begin position="342"/>
        <end position="363"/>
    </location>
</feature>
<evidence type="ECO:0000313" key="4">
    <source>
        <dbReference type="EMBL" id="KAG0493038.1"/>
    </source>
</evidence>